<dbReference type="PANTHER" id="PTHR37423:SF2">
    <property type="entry name" value="MEMBRANE-BOUND LYTIC MUREIN TRANSGLYCOSYLASE C"/>
    <property type="match status" value="1"/>
</dbReference>
<reference evidence="3" key="1">
    <citation type="submission" date="2016-08" db="EMBL/GenBank/DDBJ databases">
        <authorList>
            <person name="Seilhamer J.J."/>
        </authorList>
    </citation>
    <scope>NUCLEOTIDE SEQUENCE</scope>
    <source>
        <strain evidence="3">86</strain>
    </source>
</reference>
<dbReference type="InterPro" id="IPR008258">
    <property type="entry name" value="Transglycosylase_SLT_dom_1"/>
</dbReference>
<dbReference type="Gene3D" id="1.10.530.10">
    <property type="match status" value="1"/>
</dbReference>
<keyword evidence="3" id="KW-0456">Lyase</keyword>
<accession>A0A212LSF7</accession>
<dbReference type="PROSITE" id="PS00922">
    <property type="entry name" value="TRANSGLYCOSYLASE"/>
    <property type="match status" value="1"/>
</dbReference>
<dbReference type="GO" id="GO:0016020">
    <property type="term" value="C:membrane"/>
    <property type="evidence" value="ECO:0007669"/>
    <property type="project" value="InterPro"/>
</dbReference>
<dbReference type="GO" id="GO:0008933">
    <property type="term" value="F:peptidoglycan lytic transglycosylase activity"/>
    <property type="evidence" value="ECO:0007669"/>
    <property type="project" value="InterPro"/>
</dbReference>
<dbReference type="InterPro" id="IPR000189">
    <property type="entry name" value="Transglyc_AS"/>
</dbReference>
<dbReference type="InterPro" id="IPR023346">
    <property type="entry name" value="Lysozyme-like_dom_sf"/>
</dbReference>
<sequence length="177" mass="18642">MMESINQVMQRIAAIEQRFSHTQSRPAGDFAATLAAADAVQQSTAAKPSVSAGKEDIVKMINLAAGKYGVDPKLAMAVAEAESGLSPEAVSPVGAVGVMQLMPETARSLGVRNSKDPRENIDGGVRYLKQMLTTFGGDVSKAVAAYNAGPQAVKNYNGIPPYSETRNYVARVLSLAK</sequence>
<proteinExistence type="inferred from homology"/>
<dbReference type="EC" id="4.-.-.-" evidence="3"/>
<organism evidence="3">
    <name type="scientific">uncultured Sporomusa sp</name>
    <dbReference type="NCBI Taxonomy" id="307249"/>
    <lineage>
        <taxon>Bacteria</taxon>
        <taxon>Bacillati</taxon>
        <taxon>Bacillota</taxon>
        <taxon>Negativicutes</taxon>
        <taxon>Selenomonadales</taxon>
        <taxon>Sporomusaceae</taxon>
        <taxon>Sporomusa</taxon>
        <taxon>environmental samples</taxon>
    </lineage>
</organism>
<dbReference type="GO" id="GO:0000270">
    <property type="term" value="P:peptidoglycan metabolic process"/>
    <property type="evidence" value="ECO:0007669"/>
    <property type="project" value="InterPro"/>
</dbReference>
<protein>
    <submittedName>
        <fullName evidence="3">Putative murein lytic transglycosylase YjbJ</fullName>
        <ecNumber evidence="3">4.-.-.-</ecNumber>
    </submittedName>
</protein>
<evidence type="ECO:0000259" key="2">
    <source>
        <dbReference type="Pfam" id="PF01464"/>
    </source>
</evidence>
<name>A0A212LSF7_9FIRM</name>
<feature type="domain" description="Transglycosylase SLT" evidence="2">
    <location>
        <begin position="60"/>
        <end position="166"/>
    </location>
</feature>
<dbReference type="AlphaFoldDB" id="A0A212LSF7"/>
<evidence type="ECO:0000256" key="1">
    <source>
        <dbReference type="ARBA" id="ARBA00007734"/>
    </source>
</evidence>
<dbReference type="EMBL" id="FMJE01000003">
    <property type="protein sequence ID" value="SCM80462.1"/>
    <property type="molecule type" value="Genomic_DNA"/>
</dbReference>
<dbReference type="Pfam" id="PF01464">
    <property type="entry name" value="SLT"/>
    <property type="match status" value="1"/>
</dbReference>
<dbReference type="PANTHER" id="PTHR37423">
    <property type="entry name" value="SOLUBLE LYTIC MUREIN TRANSGLYCOSYLASE-RELATED"/>
    <property type="match status" value="1"/>
</dbReference>
<gene>
    <name evidence="3" type="primary">yjbJ</name>
    <name evidence="3" type="ORF">KL86SPO_30640</name>
</gene>
<dbReference type="CDD" id="cd00254">
    <property type="entry name" value="LT-like"/>
    <property type="match status" value="1"/>
</dbReference>
<comment type="similarity">
    <text evidence="1">Belongs to the transglycosylase Slt family.</text>
</comment>
<evidence type="ECO:0000313" key="3">
    <source>
        <dbReference type="EMBL" id="SCM80462.1"/>
    </source>
</evidence>
<dbReference type="SUPFAM" id="SSF53955">
    <property type="entry name" value="Lysozyme-like"/>
    <property type="match status" value="1"/>
</dbReference>